<evidence type="ECO:0000256" key="8">
    <source>
        <dbReference type="ARBA" id="ARBA00023239"/>
    </source>
</evidence>
<comment type="catalytic activity">
    <reaction evidence="11">
        <text>a 1,2-diacyl-sn-glycero-3-phospho-L-serine + H(+) = a 1,2-diacyl-sn-glycero-3-phosphoethanolamine + CO2</text>
        <dbReference type="Rhea" id="RHEA:20828"/>
        <dbReference type="ChEBI" id="CHEBI:15378"/>
        <dbReference type="ChEBI" id="CHEBI:16526"/>
        <dbReference type="ChEBI" id="CHEBI:57262"/>
        <dbReference type="ChEBI" id="CHEBI:64612"/>
        <dbReference type="EC" id="4.1.1.65"/>
    </reaction>
</comment>
<evidence type="ECO:0000313" key="13">
    <source>
        <dbReference type="EMBL" id="CEP21124.1"/>
    </source>
</evidence>
<reference evidence="14" key="1">
    <citation type="journal article" date="2015" name="J. Biotechnol.">
        <title>The structure of the Cyberlindnera jadinii genome and its relation to Candida utilis analyzed by the occurrence of single nucleotide polymorphisms.</title>
        <authorList>
            <person name="Rupp O."/>
            <person name="Brinkrolf K."/>
            <person name="Buerth C."/>
            <person name="Kunigo M."/>
            <person name="Schneider J."/>
            <person name="Jaenicke S."/>
            <person name="Goesmann A."/>
            <person name="Puehler A."/>
            <person name="Jaeger K.-E."/>
            <person name="Ernst J.F."/>
        </authorList>
    </citation>
    <scope>NUCLEOTIDE SEQUENCE [LARGE SCALE GENOMIC DNA]</scope>
    <source>
        <strain evidence="14">ATCC 18201 / CBS 1600 / BCRC 20928 / JCM 3617 / NBRC 0987 / NRRL Y-1542</strain>
    </source>
</reference>
<dbReference type="GO" id="GO:0006646">
    <property type="term" value="P:phosphatidylethanolamine biosynthetic process"/>
    <property type="evidence" value="ECO:0007669"/>
    <property type="project" value="UniProtKB-UniRule"/>
</dbReference>
<keyword evidence="5 11" id="KW-0472">Membrane</keyword>
<dbReference type="InterPro" id="IPR035892">
    <property type="entry name" value="C2_domain_sf"/>
</dbReference>
<dbReference type="InterPro" id="IPR033179">
    <property type="entry name" value="PSD_type2_pro"/>
</dbReference>
<feature type="active site" description="Charge relay system; for autoendoproteolytic cleavage activity" evidence="11">
    <location>
        <position position="613"/>
    </location>
</feature>
<dbReference type="InterPro" id="IPR033177">
    <property type="entry name" value="PSD-B"/>
</dbReference>
<dbReference type="GO" id="GO:0010008">
    <property type="term" value="C:endosome membrane"/>
    <property type="evidence" value="ECO:0007669"/>
    <property type="project" value="UniProtKB-SubCell"/>
</dbReference>
<evidence type="ECO:0000256" key="5">
    <source>
        <dbReference type="ARBA" id="ARBA00023136"/>
    </source>
</evidence>
<comment type="cofactor">
    <cofactor evidence="11">
        <name>pyruvate</name>
        <dbReference type="ChEBI" id="CHEBI:15361"/>
    </cofactor>
    <text evidence="11">Binds 1 pyruvoyl group covalently per subunit.</text>
</comment>
<name>A0A0H5CAY9_CYBJN</name>
<dbReference type="Gene3D" id="2.60.40.150">
    <property type="entry name" value="C2 domain"/>
    <property type="match status" value="2"/>
</dbReference>
<keyword evidence="4 11" id="KW-0443">Lipid metabolism</keyword>
<sequence length="856" mass="97772">MGLRRHTLRPRKQLEIRVNIVAAKDLVDMANASGCIMVAQCAFNRQRRRTRKVKRTVGPVWNSTVKLSLSPNDNSDVIHLAVFDRHRKYSLYLGEIRFSVIELFKDSPRVEAVWYRLHSSKSQNKFVTGSIKVGFELVSKGDVKEAFHSWGLLAQHHKIKLDEQWYYPDTETDVDSLASDEEDEELLKADSHGLAKKFSSMTNLTVPTYLHSVDNTDGSEMSELSDHIPDTESRKVVHPNTVIGVITLNIEEAEGLPPFKGFMNKSFDMDPFVVISFGKKTFRTSWRKHTLNPVFNQKLVFEVISNETNFDIVFTVMDKDHISFHDKVAMGSIPVGEFIDGKKKEFNLELTMHRKMDGYRPHLKLTLEFKPYSQLKREMWNVVLDKYGPNLDLLSLEQFLVVSGIDEDSSQFFYLNNKNIDNTLSVPEIVKVLKGKNMCLKRCPICLKSSAFDFVTHIAICSQSDKLKSFATTGLATKRWYSKMLIKVAYGRYALGKNNANILVQDRVTGFILEEKMALYIRLGIRLFYKGTGADTKRIKNVLRNKSFKQGAKFDAPASVKYIEPFKKFYKLDISECLDADYKTFNEFFYRKLKSDARPLESTDSRVAVSPADCRATTFQDLESAQRLWIKGKCFSIRKLLGNAYTDKFEQCSIAIFRLAPQDYHRFHCPVDGVIMEPTYIDGEYYTVNPMAVRSHLDVYGENIRVVVPIETDSFGLVMFIAVGAMMVGSTVLTVKPGNHVGRGEELGYFKFGGSTCLVLFQKGAIKFDSDLVQNSTETIETLVRVGMSIGHTPNTNEVKRQKKKFQDEPEEEQLKIIRTITGGGDAEHSWEFYNLETESDAEVDYIEDEDEDYEL</sequence>
<evidence type="ECO:0000259" key="12">
    <source>
        <dbReference type="PROSITE" id="PS50004"/>
    </source>
</evidence>
<evidence type="ECO:0000256" key="6">
    <source>
        <dbReference type="ARBA" id="ARBA00023145"/>
    </source>
</evidence>
<feature type="domain" description="C2" evidence="12">
    <location>
        <begin position="1"/>
        <end position="115"/>
    </location>
</feature>
<keyword evidence="8 11" id="KW-0456">Lyase</keyword>
<comment type="subcellular location">
    <subcellularLocation>
        <location evidence="11">Golgi apparatus membrane</location>
        <topology evidence="11">Peripheral membrane protein</topology>
        <orientation evidence="11">Cytoplasmic side</orientation>
    </subcellularLocation>
    <subcellularLocation>
        <location evidence="11">Endosome membrane</location>
        <topology evidence="11">Peripheral membrane protein</topology>
        <orientation evidence="11">Cytoplasmic side</orientation>
    </subcellularLocation>
</comment>
<gene>
    <name evidence="11 13" type="primary">PSD2</name>
    <name evidence="13" type="ORF">BN1211_1148</name>
</gene>
<comment type="domain">
    <text evidence="11">The C2 domains have an essential, but non-catalytic function. They may facilitate interactions with other proteins and are required for lipid transport function.</text>
</comment>
<comment type="PTM">
    <text evidence="11">Is synthesized initially as an inactive proenzyme. Formation of the active enzyme involves a self-maturation process in which the active site pyruvoyl group is generated from an internal serine residue via an autocatalytic post-translational modification. Two non-identical subunits are generated from the proenzyme in this reaction, and the pyruvate is formed at the N-terminus of the alpha chain, which is derived from the carboxyl end of the proenzyme. The autoendoproteolytic cleavage occurs by a canonical serine protease mechanism, in which the side chain hydroxyl group of the serine supplies its oxygen atom to form the C-terminus of the beta chain, while the remainder of the serine residue undergoes an oxidative deamination to produce ammonia and the pyruvoyl prosthetic group on the alpha chain. During this reaction, the Ser that is part of the protease active site of the proenzyme becomes the pyruvoyl prosthetic group, which constitutes an essential element of the active site of the mature decarboxylase.</text>
</comment>
<dbReference type="Pfam" id="PF02666">
    <property type="entry name" value="PS_Dcarbxylase"/>
    <property type="match status" value="1"/>
</dbReference>
<dbReference type="PANTHER" id="PTHR10067:SF17">
    <property type="entry name" value="PHOSPHATIDYLSERINE DECARBOXYLASE PROENZYME 2"/>
    <property type="match status" value="1"/>
</dbReference>
<dbReference type="HAMAP" id="MF_00663">
    <property type="entry name" value="PS_decarb_PSD_B_type2"/>
    <property type="match status" value="1"/>
</dbReference>
<dbReference type="GO" id="GO:0005795">
    <property type="term" value="C:Golgi stack"/>
    <property type="evidence" value="ECO:0007669"/>
    <property type="project" value="UniProtKB-UniRule"/>
</dbReference>
<dbReference type="GO" id="GO:0000139">
    <property type="term" value="C:Golgi membrane"/>
    <property type="evidence" value="ECO:0007669"/>
    <property type="project" value="UniProtKB-SubCell"/>
</dbReference>
<evidence type="ECO:0000256" key="11">
    <source>
        <dbReference type="HAMAP-Rule" id="MF_03209"/>
    </source>
</evidence>
<feature type="active site" description="Charge relay system; for autoendoproteolytic cleavage activity" evidence="11">
    <location>
        <position position="755"/>
    </location>
</feature>
<evidence type="ECO:0000256" key="7">
    <source>
        <dbReference type="ARBA" id="ARBA00023209"/>
    </source>
</evidence>
<dbReference type="GO" id="GO:0004609">
    <property type="term" value="F:phosphatidylserine decarboxylase activity"/>
    <property type="evidence" value="ECO:0007669"/>
    <property type="project" value="UniProtKB-UniRule"/>
</dbReference>
<feature type="chain" id="PRO_5023471226" description="Phosphatidylserine decarboxylase 2 beta chain" evidence="11">
    <location>
        <begin position="1"/>
        <end position="754"/>
    </location>
</feature>
<evidence type="ECO:0000256" key="1">
    <source>
        <dbReference type="ARBA" id="ARBA00005189"/>
    </source>
</evidence>
<dbReference type="SUPFAM" id="SSF49562">
    <property type="entry name" value="C2 domain (Calcium/lipid-binding domain, CaLB)"/>
    <property type="match status" value="2"/>
</dbReference>
<evidence type="ECO:0000256" key="10">
    <source>
        <dbReference type="ARBA" id="ARBA00023317"/>
    </source>
</evidence>
<dbReference type="PANTHER" id="PTHR10067">
    <property type="entry name" value="PHOSPHATIDYLSERINE DECARBOXYLASE"/>
    <property type="match status" value="1"/>
</dbReference>
<dbReference type="NCBIfam" id="TIGR00163">
    <property type="entry name" value="PS_decarb"/>
    <property type="match status" value="1"/>
</dbReference>
<comment type="function">
    <text evidence="11">Catalyzes the formation of phosphatidylethanolamine (PtdEtn) from phosphatidylserine (PtdSer). Plays a central role in phospholipid metabolism and in the interorganelle trafficking of phosphatidylserine.</text>
</comment>
<comment type="pathway">
    <text evidence="11">Phospholipid metabolism; phosphatidylethanolamine biosynthesis; phosphatidylethanolamine from CDP-diacylglycerol: step 2/2.</text>
</comment>
<comment type="subunit">
    <text evidence="11">Heterodimer of a large membrane-associated beta subunit and a small pyruvoyl-containing alpha subunit. Interacts with pstB2. This interaction may be a means to structurally tether the donor membrane (ER) harboring PstB2 to acceptor membranes (Golgi/endosomes) harboring PSD2 during PtdSer transport to the site of PtdEtn synthesis.</text>
</comment>
<accession>A0A0H5CAY9</accession>
<feature type="chain" id="PRO_5023471225" description="Phosphatidylserine decarboxylase 2 alpha chain" evidence="11">
    <location>
        <begin position="755"/>
        <end position="856"/>
    </location>
</feature>
<keyword evidence="6 11" id="KW-0865">Zymogen</keyword>
<keyword evidence="10 11" id="KW-0670">Pyruvate</keyword>
<evidence type="ECO:0000256" key="9">
    <source>
        <dbReference type="ARBA" id="ARBA00023264"/>
    </source>
</evidence>
<dbReference type="UniPathway" id="UPA00558">
    <property type="reaction ID" value="UER00616"/>
</dbReference>
<dbReference type="SMART" id="SM00239">
    <property type="entry name" value="C2"/>
    <property type="match status" value="2"/>
</dbReference>
<dbReference type="InterPro" id="IPR003817">
    <property type="entry name" value="PS_Dcarbxylase"/>
</dbReference>
<evidence type="ECO:0000256" key="3">
    <source>
        <dbReference type="ARBA" id="ARBA00022793"/>
    </source>
</evidence>
<dbReference type="Proteomes" id="UP000038830">
    <property type="component" value="Unassembled WGS sequence"/>
</dbReference>
<evidence type="ECO:0000313" key="14">
    <source>
        <dbReference type="Proteomes" id="UP000038830"/>
    </source>
</evidence>
<keyword evidence="9 11" id="KW-1208">Phospholipid metabolism</keyword>
<feature type="domain" description="C2" evidence="12">
    <location>
        <begin position="229"/>
        <end position="348"/>
    </location>
</feature>
<comment type="similarity">
    <text evidence="11">Belongs to the phosphatidylserine decarboxylase family. PSD-B subfamily. Eukaryotic type II sub-subfamily.</text>
</comment>
<feature type="site" description="Cleavage (non-hydrolytic); by autocatalysis" evidence="11">
    <location>
        <begin position="754"/>
        <end position="755"/>
    </location>
</feature>
<dbReference type="PROSITE" id="PS50004">
    <property type="entry name" value="C2"/>
    <property type="match status" value="2"/>
</dbReference>
<keyword evidence="11" id="KW-0333">Golgi apparatus</keyword>
<dbReference type="GO" id="GO:0016540">
    <property type="term" value="P:protein autoprocessing"/>
    <property type="evidence" value="ECO:0007669"/>
    <property type="project" value="UniProtKB-UniRule"/>
</dbReference>
<comment type="pathway">
    <text evidence="1">Lipid metabolism.</text>
</comment>
<keyword evidence="3 11" id="KW-0210">Decarboxylase</keyword>
<organism evidence="13 14">
    <name type="scientific">Cyberlindnera jadinii (strain ATCC 18201 / CBS 1600 / BCRC 20928 / JCM 3617 / NBRC 0987 / NRRL Y-1542)</name>
    <name type="common">Torula yeast</name>
    <name type="synonym">Candida utilis</name>
    <dbReference type="NCBI Taxonomy" id="983966"/>
    <lineage>
        <taxon>Eukaryota</taxon>
        <taxon>Fungi</taxon>
        <taxon>Dikarya</taxon>
        <taxon>Ascomycota</taxon>
        <taxon>Saccharomycotina</taxon>
        <taxon>Saccharomycetes</taxon>
        <taxon>Phaffomycetales</taxon>
        <taxon>Phaffomycetaceae</taxon>
        <taxon>Cyberlindnera</taxon>
    </lineage>
</organism>
<dbReference type="EMBL" id="CDQK01000001">
    <property type="protein sequence ID" value="CEP21124.1"/>
    <property type="molecule type" value="Genomic_DNA"/>
</dbReference>
<feature type="active site" description="Schiff-base intermediate with substrate; via pyruvic acid; for decarboxylase activity" evidence="11">
    <location>
        <position position="755"/>
    </location>
</feature>
<keyword evidence="7 11" id="KW-0594">Phospholipid biosynthesis</keyword>
<protein>
    <recommendedName>
        <fullName evidence="11">Phosphatidylserine decarboxylase proenzyme 2</fullName>
        <ecNumber evidence="11">4.1.1.65</ecNumber>
    </recommendedName>
    <component>
        <recommendedName>
            <fullName evidence="11">Phosphatidylserine decarboxylase 2 beta chain</fullName>
        </recommendedName>
    </component>
    <component>
        <recommendedName>
            <fullName evidence="11">Phosphatidylserine decarboxylase 2 alpha chain</fullName>
        </recommendedName>
    </component>
</protein>
<dbReference type="EC" id="4.1.1.65" evidence="11"/>
<feature type="modified residue" description="Pyruvic acid (Ser); by autocatalysis" evidence="11">
    <location>
        <position position="755"/>
    </location>
</feature>
<keyword evidence="2 11" id="KW-0444">Lipid biosynthesis</keyword>
<dbReference type="InterPro" id="IPR000008">
    <property type="entry name" value="C2_dom"/>
</dbReference>
<keyword evidence="11" id="KW-0967">Endosome</keyword>
<feature type="active site" description="Charge relay system; for autoendoproteolytic cleavage activity" evidence="11">
    <location>
        <position position="668"/>
    </location>
</feature>
<dbReference type="AlphaFoldDB" id="A0A0H5CAY9"/>
<proteinExistence type="inferred from homology"/>
<evidence type="ECO:0000256" key="2">
    <source>
        <dbReference type="ARBA" id="ARBA00022516"/>
    </source>
</evidence>
<evidence type="ECO:0000256" key="4">
    <source>
        <dbReference type="ARBA" id="ARBA00023098"/>
    </source>
</evidence>
<dbReference type="Pfam" id="PF00168">
    <property type="entry name" value="C2"/>
    <property type="match status" value="2"/>
</dbReference>